<proteinExistence type="predicted"/>
<organism evidence="2 3">
    <name type="scientific">Thermovibrio ammonificans (strain DSM 15698 / JCM 12110 / HB-1)</name>
    <dbReference type="NCBI Taxonomy" id="648996"/>
    <lineage>
        <taxon>Bacteria</taxon>
        <taxon>Pseudomonadati</taxon>
        <taxon>Aquificota</taxon>
        <taxon>Aquificia</taxon>
        <taxon>Desulfurobacteriales</taxon>
        <taxon>Desulfurobacteriaceae</taxon>
        <taxon>Thermovibrio</taxon>
    </lineage>
</organism>
<dbReference type="STRING" id="648996.Theam_1295"/>
<dbReference type="InterPro" id="IPR000182">
    <property type="entry name" value="GNAT_dom"/>
</dbReference>
<keyword evidence="3" id="KW-1185">Reference proteome</keyword>
<gene>
    <name evidence="2" type="ordered locus">Theam_1295</name>
</gene>
<dbReference type="SUPFAM" id="SSF55729">
    <property type="entry name" value="Acyl-CoA N-acyltransferases (Nat)"/>
    <property type="match status" value="1"/>
</dbReference>
<dbReference type="HOGENOM" id="CLU_1517214_0_0_0"/>
<dbReference type="AlphaFoldDB" id="E8T3C6"/>
<dbReference type="InterPro" id="IPR016181">
    <property type="entry name" value="Acyl_CoA_acyltransferase"/>
</dbReference>
<dbReference type="RefSeq" id="WP_013538044.1">
    <property type="nucleotide sequence ID" value="NC_014926.1"/>
</dbReference>
<accession>E8T3C6</accession>
<dbReference type="GO" id="GO:0016747">
    <property type="term" value="F:acyltransferase activity, transferring groups other than amino-acyl groups"/>
    <property type="evidence" value="ECO:0007669"/>
    <property type="project" value="InterPro"/>
</dbReference>
<dbReference type="PROSITE" id="PS51186">
    <property type="entry name" value="GNAT"/>
    <property type="match status" value="1"/>
</dbReference>
<dbReference type="Gene3D" id="3.40.630.30">
    <property type="match status" value="1"/>
</dbReference>
<dbReference type="EMBL" id="CP002444">
    <property type="protein sequence ID" value="ADU97258.1"/>
    <property type="molecule type" value="Genomic_DNA"/>
</dbReference>
<dbReference type="Proteomes" id="UP000006362">
    <property type="component" value="Chromosome"/>
</dbReference>
<dbReference type="eggNOG" id="COG2153">
    <property type="taxonomic scope" value="Bacteria"/>
</dbReference>
<evidence type="ECO:0000259" key="1">
    <source>
        <dbReference type="PROSITE" id="PS51186"/>
    </source>
</evidence>
<sequence length="177" mass="20639">MFKLWESFLRWLTANFEESPKEPTVNIIVINEDVTLMNQFRKLFLREFCRFAGNFPPCRKPSVERETEVRKYLSEVIVPFHHIWGVVKEGRLIGFAAVMKNGKNSGGTHKISHIFVEEGEGRITESLVKLCKEFYKKLYIELPADSHLVNLLKRLGFKEVKREKREGGTVVALSFHR</sequence>
<evidence type="ECO:0000313" key="3">
    <source>
        <dbReference type="Proteomes" id="UP000006362"/>
    </source>
</evidence>
<evidence type="ECO:0000313" key="2">
    <source>
        <dbReference type="EMBL" id="ADU97258.1"/>
    </source>
</evidence>
<dbReference type="KEGG" id="tam:Theam_1295"/>
<name>E8T3C6_THEA1</name>
<feature type="domain" description="N-acetyltransferase" evidence="1">
    <location>
        <begin position="38"/>
        <end position="177"/>
    </location>
</feature>
<reference evidence="2" key="1">
    <citation type="submission" date="2011-01" db="EMBL/GenBank/DDBJ databases">
        <title>Complete sequence of chromosome of Thermovibrio ammonificans HB-1.</title>
        <authorList>
            <consortium name="US DOE Joint Genome Institute"/>
            <person name="Lucas S."/>
            <person name="Copeland A."/>
            <person name="Lapidus A."/>
            <person name="Cheng J.-F."/>
            <person name="Goodwin L."/>
            <person name="Pitluck S."/>
            <person name="Davenport K."/>
            <person name="Detter J.C."/>
            <person name="Han C."/>
            <person name="Tapia R."/>
            <person name="Land M."/>
            <person name="Hauser L."/>
            <person name="Kyrpides N."/>
            <person name="Ivanova N."/>
            <person name="Ovchinnikova G."/>
            <person name="Vetriani C."/>
            <person name="Woyke T."/>
        </authorList>
    </citation>
    <scope>NUCLEOTIDE SEQUENCE [LARGE SCALE GENOMIC DNA]</scope>
    <source>
        <strain evidence="2">HB-1</strain>
    </source>
</reference>
<protein>
    <submittedName>
        <fullName evidence="2">GCN5-related N-acetyltransferase</fullName>
    </submittedName>
</protein>